<dbReference type="Pfam" id="PF00005">
    <property type="entry name" value="ABC_tran"/>
    <property type="match status" value="1"/>
</dbReference>
<dbReference type="SMART" id="SM00382">
    <property type="entry name" value="AAA"/>
    <property type="match status" value="1"/>
</dbReference>
<keyword evidence="15" id="KW-1185">Reference proteome</keyword>
<dbReference type="FunFam" id="1.20.1560.10:FF:000003">
    <property type="entry name" value="ABC transporter C family member 10"/>
    <property type="match status" value="1"/>
</dbReference>
<comment type="caution">
    <text evidence="14">The sequence shown here is derived from an EMBL/GenBank/DDBJ whole genome shotgun (WGS) entry which is preliminary data.</text>
</comment>
<evidence type="ECO:0000256" key="6">
    <source>
        <dbReference type="ARBA" id="ARBA00022741"/>
    </source>
</evidence>
<dbReference type="CDD" id="cd03250">
    <property type="entry name" value="ABCC_MRP_domain1"/>
    <property type="match status" value="1"/>
</dbReference>
<gene>
    <name evidence="14" type="ORF">M0R45_019598</name>
</gene>
<dbReference type="InterPro" id="IPR027417">
    <property type="entry name" value="P-loop_NTPase"/>
</dbReference>
<keyword evidence="6" id="KW-0547">Nucleotide-binding</keyword>
<feature type="domain" description="ABC transporter" evidence="12">
    <location>
        <begin position="638"/>
        <end position="861"/>
    </location>
</feature>
<feature type="transmembrane region" description="Helical" evidence="11">
    <location>
        <begin position="155"/>
        <end position="172"/>
    </location>
</feature>
<dbReference type="PROSITE" id="PS50893">
    <property type="entry name" value="ABC_TRANSPORTER_2"/>
    <property type="match status" value="1"/>
</dbReference>
<dbReference type="CDD" id="cd18579">
    <property type="entry name" value="ABC_6TM_ABCC_D1"/>
    <property type="match status" value="1"/>
</dbReference>
<evidence type="ECO:0000256" key="10">
    <source>
        <dbReference type="ARBA" id="ARBA00034018"/>
    </source>
</evidence>
<dbReference type="PANTHER" id="PTHR24223">
    <property type="entry name" value="ATP-BINDING CASSETTE SUB-FAMILY C"/>
    <property type="match status" value="1"/>
</dbReference>
<dbReference type="InterPro" id="IPR017871">
    <property type="entry name" value="ABC_transporter-like_CS"/>
</dbReference>
<keyword evidence="8 11" id="KW-1133">Transmembrane helix</keyword>
<keyword evidence="4" id="KW-0813">Transport</keyword>
<comment type="subcellular location">
    <subcellularLocation>
        <location evidence="1">Membrane</location>
        <topology evidence="1">Multi-pass membrane protein</topology>
    </subcellularLocation>
</comment>
<reference evidence="14 15" key="1">
    <citation type="journal article" date="2023" name="G3 (Bethesda)">
        <title>A chromosome-length genome assembly and annotation of blackberry (Rubus argutus, cv. 'Hillquist').</title>
        <authorList>
            <person name="Bruna T."/>
            <person name="Aryal R."/>
            <person name="Dudchenko O."/>
            <person name="Sargent D.J."/>
            <person name="Mead D."/>
            <person name="Buti M."/>
            <person name="Cavallini A."/>
            <person name="Hytonen T."/>
            <person name="Andres J."/>
            <person name="Pham M."/>
            <person name="Weisz D."/>
            <person name="Mascagni F."/>
            <person name="Usai G."/>
            <person name="Natali L."/>
            <person name="Bassil N."/>
            <person name="Fernandez G.E."/>
            <person name="Lomsadze A."/>
            <person name="Armour M."/>
            <person name="Olukolu B."/>
            <person name="Poorten T."/>
            <person name="Britton C."/>
            <person name="Davik J."/>
            <person name="Ashrafi H."/>
            <person name="Aiden E.L."/>
            <person name="Borodovsky M."/>
            <person name="Worthington M."/>
        </authorList>
    </citation>
    <scope>NUCLEOTIDE SEQUENCE [LARGE SCALE GENOMIC DNA]</scope>
    <source>
        <strain evidence="14">PI 553951</strain>
    </source>
</reference>
<keyword evidence="5 11" id="KW-0812">Transmembrane</keyword>
<protein>
    <recommendedName>
        <fullName evidence="3">ABC-type xenobiotic transporter</fullName>
        <ecNumber evidence="3">7.6.2.2</ecNumber>
    </recommendedName>
</protein>
<comment type="catalytic activity">
    <reaction evidence="10">
        <text>ATP + H2O + xenobioticSide 1 = ADP + phosphate + xenobioticSide 2.</text>
        <dbReference type="EC" id="7.6.2.2"/>
    </reaction>
</comment>
<dbReference type="InterPro" id="IPR044746">
    <property type="entry name" value="ABCC_6TM_D1"/>
</dbReference>
<evidence type="ECO:0000256" key="1">
    <source>
        <dbReference type="ARBA" id="ARBA00004141"/>
    </source>
</evidence>
<dbReference type="Gene3D" id="1.20.1560.10">
    <property type="entry name" value="ABC transporter type 1, transmembrane domain"/>
    <property type="match status" value="1"/>
</dbReference>
<dbReference type="GO" id="GO:0005524">
    <property type="term" value="F:ATP binding"/>
    <property type="evidence" value="ECO:0007669"/>
    <property type="project" value="UniProtKB-KW"/>
</dbReference>
<evidence type="ECO:0000313" key="15">
    <source>
        <dbReference type="Proteomes" id="UP001457282"/>
    </source>
</evidence>
<dbReference type="Pfam" id="PF00664">
    <property type="entry name" value="ABC_membrane"/>
    <property type="match status" value="1"/>
</dbReference>
<accession>A0AAW1X7N5</accession>
<feature type="transmembrane region" description="Helical" evidence="11">
    <location>
        <begin position="549"/>
        <end position="571"/>
    </location>
</feature>
<dbReference type="AlphaFoldDB" id="A0AAW1X7N5"/>
<evidence type="ECO:0000259" key="12">
    <source>
        <dbReference type="PROSITE" id="PS50893"/>
    </source>
</evidence>
<comment type="similarity">
    <text evidence="2">Belongs to the ABC transporter superfamily. ABCC family. Conjugate transporter (TC 3.A.1.208) subfamily.</text>
</comment>
<evidence type="ECO:0000313" key="14">
    <source>
        <dbReference type="EMBL" id="KAK9932358.1"/>
    </source>
</evidence>
<dbReference type="InterPro" id="IPR003439">
    <property type="entry name" value="ABC_transporter-like_ATP-bd"/>
</dbReference>
<feature type="transmembrane region" description="Helical" evidence="11">
    <location>
        <begin position="184"/>
        <end position="204"/>
    </location>
</feature>
<keyword evidence="7" id="KW-0067">ATP-binding</keyword>
<dbReference type="EC" id="7.6.2.2" evidence="3"/>
<sequence>MEHFDSSMHAVYVFFSHHSSLMYSGTDFLLKPIFSRGFSGSLHVVLLSVLLISWVWKKFKVGDGGGGPKERLKNSKTLYYRHTLICCLCVSAISLVFCLLNYFSWYRYGWSEEKLVTLFDLAIRTLSWGAVVVYLHTQFSNSVESKFPYLLRVWWGFYFSLSCYCLVIDIVLHQKHVSLPVQSLVSDVAFLISALFFIYVGFIGKKEGRDTLLEEPLLNGSRNTSIGNTEESSKPKGDETVKTPFSNAGIFSILTFSWMSPLIAVGNKKTLDLEDVPELDKSDSVVGSFPIFRNKLESECGALSRVTTLHLVKALIFSAWREILWTAFFALLYTMASYVGPYLIDTFVQYLYGRHEFKNEGYALVSAFLVAKLVECLSQRHWFFRAQQIGVRIRAVLVSMIYNKGLTLSCQSKQRHSSGEIINFMTVDAERVGDFTWYMNDPWMVLVQVALALLILYKNLGLAAIATLVATIIVMLANFPLGKLQEKFQDKLMESKDRRMKATSEILRNMRILKLQAWEMKFLSKIIDLRKIETGWLRKFVYTSAMTSFVFWGAPTFVSVATFVACMLLGIPLESGKILSALATFRILQEPIYNLPDTISMIAQTKVSLDRIASFLRLDELNPDAIENLPRGSSGTAIEIRDANFSWDLSSPHPTLKDINLKVSHGMRVAICGTVGSGKSSLLSCILGEVPKISGTLKLCGTKAYVSQSPWIQSGKIEQNILFGKEMNRERYEGVLEACSLKKDLEVLSFGDQTVIGERGINLSGGQKQRIQIARALYQDADIYLFDDPFSAVDAHTGSHLFKECLMGLLSSKTVIYVTHQVEFLPAADIILVMKDGRITQAGKFNDILNSGTDFMDLVGATQ</sequence>
<organism evidence="14 15">
    <name type="scientific">Rubus argutus</name>
    <name type="common">Southern blackberry</name>
    <dbReference type="NCBI Taxonomy" id="59490"/>
    <lineage>
        <taxon>Eukaryota</taxon>
        <taxon>Viridiplantae</taxon>
        <taxon>Streptophyta</taxon>
        <taxon>Embryophyta</taxon>
        <taxon>Tracheophyta</taxon>
        <taxon>Spermatophyta</taxon>
        <taxon>Magnoliopsida</taxon>
        <taxon>eudicotyledons</taxon>
        <taxon>Gunneridae</taxon>
        <taxon>Pentapetalae</taxon>
        <taxon>rosids</taxon>
        <taxon>fabids</taxon>
        <taxon>Rosales</taxon>
        <taxon>Rosaceae</taxon>
        <taxon>Rosoideae</taxon>
        <taxon>Rosoideae incertae sedis</taxon>
        <taxon>Rubus</taxon>
    </lineage>
</organism>
<dbReference type="InterPro" id="IPR011527">
    <property type="entry name" value="ABC1_TM_dom"/>
</dbReference>
<evidence type="ECO:0000256" key="3">
    <source>
        <dbReference type="ARBA" id="ARBA00012191"/>
    </source>
</evidence>
<dbReference type="InterPro" id="IPR036640">
    <property type="entry name" value="ABC1_TM_sf"/>
</dbReference>
<dbReference type="GO" id="GO:0016020">
    <property type="term" value="C:membrane"/>
    <property type="evidence" value="ECO:0007669"/>
    <property type="project" value="UniProtKB-SubCell"/>
</dbReference>
<dbReference type="Gene3D" id="3.40.50.300">
    <property type="entry name" value="P-loop containing nucleotide triphosphate hydrolases"/>
    <property type="match status" value="1"/>
</dbReference>
<dbReference type="FunFam" id="3.40.50.300:FF:000508">
    <property type="entry name" value="ABC transporter C family member 5"/>
    <property type="match status" value="1"/>
</dbReference>
<name>A0AAW1X7N5_RUBAR</name>
<feature type="transmembrane region" description="Helical" evidence="11">
    <location>
        <begin position="42"/>
        <end position="59"/>
    </location>
</feature>
<dbReference type="GO" id="GO:0016887">
    <property type="term" value="F:ATP hydrolysis activity"/>
    <property type="evidence" value="ECO:0007669"/>
    <property type="project" value="InterPro"/>
</dbReference>
<feature type="transmembrane region" description="Helical" evidence="11">
    <location>
        <begin position="115"/>
        <end position="135"/>
    </location>
</feature>
<proteinExistence type="inferred from homology"/>
<dbReference type="PROSITE" id="PS50929">
    <property type="entry name" value="ABC_TM1F"/>
    <property type="match status" value="1"/>
</dbReference>
<dbReference type="Proteomes" id="UP001457282">
    <property type="component" value="Unassembled WGS sequence"/>
</dbReference>
<dbReference type="InterPro" id="IPR003593">
    <property type="entry name" value="AAA+_ATPase"/>
</dbReference>
<evidence type="ECO:0000256" key="7">
    <source>
        <dbReference type="ARBA" id="ARBA00022840"/>
    </source>
</evidence>
<dbReference type="SUPFAM" id="SSF52540">
    <property type="entry name" value="P-loop containing nucleoside triphosphate hydrolases"/>
    <property type="match status" value="1"/>
</dbReference>
<dbReference type="PROSITE" id="PS00211">
    <property type="entry name" value="ABC_TRANSPORTER_1"/>
    <property type="match status" value="1"/>
</dbReference>
<feature type="domain" description="ABC transmembrane type-1" evidence="13">
    <location>
        <begin position="324"/>
        <end position="604"/>
    </location>
</feature>
<evidence type="ECO:0000256" key="11">
    <source>
        <dbReference type="SAM" id="Phobius"/>
    </source>
</evidence>
<feature type="transmembrane region" description="Helical" evidence="11">
    <location>
        <begin position="462"/>
        <end position="481"/>
    </location>
</feature>
<evidence type="ECO:0000256" key="5">
    <source>
        <dbReference type="ARBA" id="ARBA00022692"/>
    </source>
</evidence>
<dbReference type="GO" id="GO:0008559">
    <property type="term" value="F:ABC-type xenobiotic transporter activity"/>
    <property type="evidence" value="ECO:0007669"/>
    <property type="project" value="UniProtKB-EC"/>
</dbReference>
<evidence type="ECO:0000256" key="8">
    <source>
        <dbReference type="ARBA" id="ARBA00022989"/>
    </source>
</evidence>
<evidence type="ECO:0000256" key="9">
    <source>
        <dbReference type="ARBA" id="ARBA00023136"/>
    </source>
</evidence>
<evidence type="ECO:0000256" key="4">
    <source>
        <dbReference type="ARBA" id="ARBA00022448"/>
    </source>
</evidence>
<feature type="transmembrane region" description="Helical" evidence="11">
    <location>
        <begin position="79"/>
        <end position="103"/>
    </location>
</feature>
<evidence type="ECO:0000256" key="2">
    <source>
        <dbReference type="ARBA" id="ARBA00009726"/>
    </source>
</evidence>
<dbReference type="SUPFAM" id="SSF90123">
    <property type="entry name" value="ABC transporter transmembrane region"/>
    <property type="match status" value="1"/>
</dbReference>
<dbReference type="InterPro" id="IPR050173">
    <property type="entry name" value="ABC_transporter_C-like"/>
</dbReference>
<evidence type="ECO:0000259" key="13">
    <source>
        <dbReference type="PROSITE" id="PS50929"/>
    </source>
</evidence>
<keyword evidence="9 11" id="KW-0472">Membrane</keyword>
<dbReference type="EMBL" id="JBEDUW010000004">
    <property type="protein sequence ID" value="KAK9932358.1"/>
    <property type="molecule type" value="Genomic_DNA"/>
</dbReference>
<dbReference type="PANTHER" id="PTHR24223:SF181">
    <property type="entry name" value="ABC TRANSPORTER C FAMILY MEMBER 3"/>
    <property type="match status" value="1"/>
</dbReference>
<feature type="transmembrane region" description="Helical" evidence="11">
    <location>
        <begin position="323"/>
        <end position="341"/>
    </location>
</feature>